<dbReference type="KEGG" id="oac:Oscil6304_5330"/>
<proteinExistence type="predicted"/>
<dbReference type="HOGENOM" id="CLU_2974982_0_0_3"/>
<evidence type="ECO:0000313" key="3">
    <source>
        <dbReference type="Proteomes" id="UP000010367"/>
    </source>
</evidence>
<reference evidence="2 3" key="1">
    <citation type="submission" date="2012-06" db="EMBL/GenBank/DDBJ databases">
        <title>Finished chromosome of genome of Oscillatoria acuminata PCC 6304.</title>
        <authorList>
            <consortium name="US DOE Joint Genome Institute"/>
            <person name="Gugger M."/>
            <person name="Coursin T."/>
            <person name="Rippka R."/>
            <person name="Tandeau De Marsac N."/>
            <person name="Huntemann M."/>
            <person name="Wei C.-L."/>
            <person name="Han J."/>
            <person name="Detter J.C."/>
            <person name="Han C."/>
            <person name="Tapia R."/>
            <person name="Davenport K."/>
            <person name="Daligault H."/>
            <person name="Erkkila T."/>
            <person name="Gu W."/>
            <person name="Munk A.C.C."/>
            <person name="Teshima H."/>
            <person name="Xu Y."/>
            <person name="Chain P."/>
            <person name="Chen A."/>
            <person name="Krypides N."/>
            <person name="Mavromatis K."/>
            <person name="Markowitz V."/>
            <person name="Szeto E."/>
            <person name="Ivanova N."/>
            <person name="Mikhailova N."/>
            <person name="Ovchinnikova G."/>
            <person name="Pagani I."/>
            <person name="Pati A."/>
            <person name="Goodwin L."/>
            <person name="Peters L."/>
            <person name="Pitluck S."/>
            <person name="Woyke T."/>
            <person name="Kerfeld C."/>
        </authorList>
    </citation>
    <scope>NUCLEOTIDE SEQUENCE [LARGE SCALE GENOMIC DNA]</scope>
    <source>
        <strain evidence="2 3">PCC 6304</strain>
    </source>
</reference>
<keyword evidence="3" id="KW-1185">Reference proteome</keyword>
<dbReference type="InParanoid" id="K9TS65"/>
<accession>K9TS65</accession>
<name>K9TS65_9CYAN</name>
<evidence type="ECO:0000313" key="2">
    <source>
        <dbReference type="EMBL" id="AFY84819.1"/>
    </source>
</evidence>
<evidence type="ECO:0000256" key="1">
    <source>
        <dbReference type="SAM" id="MobiDB-lite"/>
    </source>
</evidence>
<organism evidence="2 3">
    <name type="scientific">Oscillatoria acuminata PCC 6304</name>
    <dbReference type="NCBI Taxonomy" id="56110"/>
    <lineage>
        <taxon>Bacteria</taxon>
        <taxon>Bacillati</taxon>
        <taxon>Cyanobacteriota</taxon>
        <taxon>Cyanophyceae</taxon>
        <taxon>Oscillatoriophycideae</taxon>
        <taxon>Oscillatoriales</taxon>
        <taxon>Oscillatoriaceae</taxon>
        <taxon>Oscillatoria</taxon>
    </lineage>
</organism>
<dbReference type="AlphaFoldDB" id="K9TS65"/>
<feature type="region of interest" description="Disordered" evidence="1">
    <location>
        <begin position="1"/>
        <end position="30"/>
    </location>
</feature>
<protein>
    <submittedName>
        <fullName evidence="2">Uncharacterized protein</fullName>
    </submittedName>
</protein>
<sequence>MPPDKPLSAINVRSHTESGCQSKNPQRPAWGYTDEARLRGLKAKTDFFLQPDLGSLLD</sequence>
<dbReference type="EMBL" id="CP003607">
    <property type="protein sequence ID" value="AFY84819.1"/>
    <property type="molecule type" value="Genomic_DNA"/>
</dbReference>
<feature type="compositionally biased region" description="Polar residues" evidence="1">
    <location>
        <begin position="11"/>
        <end position="25"/>
    </location>
</feature>
<dbReference type="Proteomes" id="UP000010367">
    <property type="component" value="Chromosome"/>
</dbReference>
<gene>
    <name evidence="2" type="ORF">Oscil6304_5330</name>
</gene>